<dbReference type="InterPro" id="IPR007829">
    <property type="entry name" value="TM2"/>
</dbReference>
<gene>
    <name evidence="8" type="ORF">E7Z57_10155</name>
    <name evidence="7" type="ORF">RUN39_v1_1150038</name>
</gene>
<dbReference type="PANTHER" id="PTHR21016">
    <property type="entry name" value="BETA-AMYLOID BINDING PROTEIN-RELATED"/>
    <property type="match status" value="1"/>
</dbReference>
<reference evidence="8 9" key="2">
    <citation type="submission" date="2019-04" db="EMBL/GenBank/DDBJ databases">
        <title>Complete Genome of UW386 and Higher Quality Genome of UW700.</title>
        <authorList>
            <person name="Jacobs J."/>
            <person name="Perez A."/>
            <person name="Steidl O."/>
            <person name="Allen C."/>
        </authorList>
    </citation>
    <scope>NUCLEOTIDE SEQUENCE [LARGE SCALE GENOMIC DNA]</scope>
    <source>
        <strain evidence="8 9">UW386</strain>
    </source>
</reference>
<accession>A0A0S4TYU5</accession>
<name>A0A0S4TYU5_RALSL</name>
<evidence type="ECO:0000256" key="2">
    <source>
        <dbReference type="ARBA" id="ARBA00022692"/>
    </source>
</evidence>
<dbReference type="EMBL" id="CP039339">
    <property type="protein sequence ID" value="QCX49436.1"/>
    <property type="molecule type" value="Genomic_DNA"/>
</dbReference>
<organism evidence="7">
    <name type="scientific">Ralstonia solanacearum</name>
    <name type="common">Pseudomonas solanacearum</name>
    <dbReference type="NCBI Taxonomy" id="305"/>
    <lineage>
        <taxon>Bacteria</taxon>
        <taxon>Pseudomonadati</taxon>
        <taxon>Pseudomonadota</taxon>
        <taxon>Betaproteobacteria</taxon>
        <taxon>Burkholderiales</taxon>
        <taxon>Burkholderiaceae</taxon>
        <taxon>Ralstonia</taxon>
        <taxon>Ralstonia solanacearum species complex</taxon>
    </lineage>
</organism>
<dbReference type="InterPro" id="IPR050932">
    <property type="entry name" value="TM2D1-3-like"/>
</dbReference>
<dbReference type="Pfam" id="PF05154">
    <property type="entry name" value="TM2"/>
    <property type="match status" value="1"/>
</dbReference>
<dbReference type="Proteomes" id="UP000310553">
    <property type="component" value="Chromosome"/>
</dbReference>
<dbReference type="EMBL" id="LN899819">
    <property type="protein sequence ID" value="CUV15184.1"/>
    <property type="molecule type" value="Genomic_DNA"/>
</dbReference>
<feature type="transmembrane region" description="Helical" evidence="5">
    <location>
        <begin position="66"/>
        <end position="85"/>
    </location>
</feature>
<evidence type="ECO:0000256" key="5">
    <source>
        <dbReference type="SAM" id="Phobius"/>
    </source>
</evidence>
<dbReference type="PATRIC" id="fig|305.106.peg.5276"/>
<evidence type="ECO:0000313" key="7">
    <source>
        <dbReference type="EMBL" id="CUV15184.1"/>
    </source>
</evidence>
<keyword evidence="4 5" id="KW-0472">Membrane</keyword>
<evidence type="ECO:0000259" key="6">
    <source>
        <dbReference type="Pfam" id="PF05154"/>
    </source>
</evidence>
<comment type="subcellular location">
    <subcellularLocation>
        <location evidence="1">Membrane</location>
        <topology evidence="1">Multi-pass membrane protein</topology>
    </subcellularLocation>
</comment>
<feature type="domain" description="TM2" evidence="6">
    <location>
        <begin position="15"/>
        <end position="57"/>
    </location>
</feature>
<dbReference type="GO" id="GO:0016020">
    <property type="term" value="C:membrane"/>
    <property type="evidence" value="ECO:0007669"/>
    <property type="project" value="UniProtKB-SubCell"/>
</dbReference>
<evidence type="ECO:0000256" key="3">
    <source>
        <dbReference type="ARBA" id="ARBA00022989"/>
    </source>
</evidence>
<keyword evidence="3 5" id="KW-1133">Transmembrane helix</keyword>
<keyword evidence="2 5" id="KW-0812">Transmembrane</keyword>
<sequence>MNETAREIMLYDARKKSAGVAFLWWFLLGFLGAHRFYVNRGGSAVAQAIANVGGTWLVIRDSGNTAGWVLGVLGGLWVLVDLFLIPGMVRAYNTMLAERLSATS</sequence>
<dbReference type="AlphaFoldDB" id="A0A0S4TYU5"/>
<dbReference type="PANTHER" id="PTHR21016:SF25">
    <property type="entry name" value="TM2 DOMAIN-CONTAINING PROTEIN DDB_G0277895-RELATED"/>
    <property type="match status" value="1"/>
</dbReference>
<evidence type="ECO:0000313" key="8">
    <source>
        <dbReference type="EMBL" id="QCX49436.1"/>
    </source>
</evidence>
<feature type="transmembrane region" description="Helical" evidence="5">
    <location>
        <begin position="20"/>
        <end position="37"/>
    </location>
</feature>
<evidence type="ECO:0000313" key="9">
    <source>
        <dbReference type="Proteomes" id="UP000310553"/>
    </source>
</evidence>
<proteinExistence type="predicted"/>
<evidence type="ECO:0000256" key="1">
    <source>
        <dbReference type="ARBA" id="ARBA00004141"/>
    </source>
</evidence>
<evidence type="ECO:0000256" key="4">
    <source>
        <dbReference type="ARBA" id="ARBA00023136"/>
    </source>
</evidence>
<reference evidence="7" key="1">
    <citation type="submission" date="2015-10" db="EMBL/GenBank/DDBJ databases">
        <authorList>
            <person name="Gilbert D.G."/>
        </authorList>
    </citation>
    <scope>NUCLEOTIDE SEQUENCE</scope>
    <source>
        <strain evidence="7">Phyl III-seqv23</strain>
    </source>
</reference>
<protein>
    <submittedName>
        <fullName evidence="7">Putative transmembrane protein</fullName>
    </submittedName>
    <submittedName>
        <fullName evidence="8">TM2 domain-containing protein</fullName>
    </submittedName>
</protein>